<accession>A0A3P6CBK7</accession>
<organism evidence="1">
    <name type="scientific">Brassica oleracea</name>
    <name type="common">Wild cabbage</name>
    <dbReference type="NCBI Taxonomy" id="3712"/>
    <lineage>
        <taxon>Eukaryota</taxon>
        <taxon>Viridiplantae</taxon>
        <taxon>Streptophyta</taxon>
        <taxon>Embryophyta</taxon>
        <taxon>Tracheophyta</taxon>
        <taxon>Spermatophyta</taxon>
        <taxon>Magnoliopsida</taxon>
        <taxon>eudicotyledons</taxon>
        <taxon>Gunneridae</taxon>
        <taxon>Pentapetalae</taxon>
        <taxon>rosids</taxon>
        <taxon>malvids</taxon>
        <taxon>Brassicales</taxon>
        <taxon>Brassicaceae</taxon>
        <taxon>Brassiceae</taxon>
        <taxon>Brassica</taxon>
    </lineage>
</organism>
<reference evidence="1" key="1">
    <citation type="submission" date="2018-11" db="EMBL/GenBank/DDBJ databases">
        <authorList>
            <consortium name="Genoscope - CEA"/>
            <person name="William W."/>
        </authorList>
    </citation>
    <scope>NUCLEOTIDE SEQUENCE</scope>
</reference>
<name>A0A3P6CBK7_BRAOL</name>
<sequence>MAIFRYSHWLLGSWMRKIYLLGNGFSQNWLVVYLMTSLGDSLRPAQGH</sequence>
<dbReference type="AlphaFoldDB" id="A0A3P6CBK7"/>
<protein>
    <submittedName>
        <fullName evidence="1">Uncharacterized protein</fullName>
    </submittedName>
</protein>
<proteinExistence type="predicted"/>
<dbReference type="EMBL" id="LR031873">
    <property type="protein sequence ID" value="VDD11700.1"/>
    <property type="molecule type" value="Genomic_DNA"/>
</dbReference>
<gene>
    <name evidence="1" type="ORF">BOLC4T26279H</name>
</gene>
<evidence type="ECO:0000313" key="1">
    <source>
        <dbReference type="EMBL" id="VDD11700.1"/>
    </source>
</evidence>